<protein>
    <submittedName>
        <fullName evidence="1">Uncharacterized protein</fullName>
    </submittedName>
</protein>
<organism evidence="1 2">
    <name type="scientific">Candidatus Curtissbacteria bacterium GW2011_GWA1_40_16</name>
    <dbReference type="NCBI Taxonomy" id="1618405"/>
    <lineage>
        <taxon>Bacteria</taxon>
        <taxon>Candidatus Curtissiibacteriota</taxon>
    </lineage>
</organism>
<reference evidence="1 2" key="1">
    <citation type="journal article" date="2015" name="Nature">
        <title>rRNA introns, odd ribosomes, and small enigmatic genomes across a large radiation of phyla.</title>
        <authorList>
            <person name="Brown C.T."/>
            <person name="Hug L.A."/>
            <person name="Thomas B.C."/>
            <person name="Sharon I."/>
            <person name="Castelle C.J."/>
            <person name="Singh A."/>
            <person name="Wilkins M.J."/>
            <person name="Williams K.H."/>
            <person name="Banfield J.F."/>
        </authorList>
    </citation>
    <scope>NUCLEOTIDE SEQUENCE [LARGE SCALE GENOMIC DNA]</scope>
</reference>
<gene>
    <name evidence="1" type="ORF">UT84_C0003G0018</name>
</gene>
<dbReference type="EMBL" id="LBYI01000003">
    <property type="protein sequence ID" value="KKR51023.1"/>
    <property type="molecule type" value="Genomic_DNA"/>
</dbReference>
<evidence type="ECO:0000313" key="2">
    <source>
        <dbReference type="Proteomes" id="UP000034531"/>
    </source>
</evidence>
<accession>A0A0G0REZ7</accession>
<dbReference type="Proteomes" id="UP000034531">
    <property type="component" value="Unassembled WGS sequence"/>
</dbReference>
<evidence type="ECO:0000313" key="1">
    <source>
        <dbReference type="EMBL" id="KKR51023.1"/>
    </source>
</evidence>
<name>A0A0G0REZ7_9BACT</name>
<comment type="caution">
    <text evidence="1">The sequence shown here is derived from an EMBL/GenBank/DDBJ whole genome shotgun (WGS) entry which is preliminary data.</text>
</comment>
<proteinExistence type="predicted"/>
<sequence length="238" mass="26143">MKPSERKQQLVNELSSLYENLNVNRLYAFPNQKDTQQWLADVASVLKNLDETDYQEIIRLSKTVGLSVSREERKKAAQEINQFLGRKIAEWRRYDFSSLDNEDNSPKLAFGEAGGPGQLGGGGSIFINGQVVNITDSARISADGGSSHTTYGNNSPIILNLGKIEGIISQLETEIEQNYKASDKEEIKTIVNELKISAKEGNESRFKKLGGVLLTRGAEIAQIASLVIQLLALSSAAK</sequence>
<dbReference type="AlphaFoldDB" id="A0A0G0REZ7"/>